<dbReference type="PANTHER" id="PTHR24099:SF11">
    <property type="entry name" value="FIBRONECTIN TYPE III DOMAIN-CONTAINING 3BA-RELATED"/>
    <property type="match status" value="1"/>
</dbReference>
<feature type="domain" description="Fibronectin type-III" evidence="3">
    <location>
        <begin position="390"/>
        <end position="485"/>
    </location>
</feature>
<feature type="domain" description="Fibronectin type-III" evidence="3">
    <location>
        <begin position="589"/>
        <end position="680"/>
    </location>
</feature>
<dbReference type="Pfam" id="PF00041">
    <property type="entry name" value="fn3"/>
    <property type="match status" value="8"/>
</dbReference>
<dbReference type="AlphaFoldDB" id="A0ABD0Y9M0"/>
<feature type="domain" description="Fibronectin type-III" evidence="3">
    <location>
        <begin position="769"/>
        <end position="863"/>
    </location>
</feature>
<evidence type="ECO:0000256" key="2">
    <source>
        <dbReference type="SAM" id="Phobius"/>
    </source>
</evidence>
<dbReference type="FunFam" id="2.60.40.10:FF:000373">
    <property type="entry name" value="fibronectin type-III domain-containing protein 3A isoform X1"/>
    <property type="match status" value="1"/>
</dbReference>
<feature type="compositionally biased region" description="Acidic residues" evidence="1">
    <location>
        <begin position="86"/>
        <end position="99"/>
    </location>
</feature>
<dbReference type="InterPro" id="IPR013783">
    <property type="entry name" value="Ig-like_fold"/>
</dbReference>
<feature type="domain" description="Fibronectin type-III" evidence="3">
    <location>
        <begin position="298"/>
        <end position="386"/>
    </location>
</feature>
<keyword evidence="2" id="KW-1133">Transmembrane helix</keyword>
<dbReference type="SUPFAM" id="SSF49265">
    <property type="entry name" value="Fibronectin type III"/>
    <property type="match status" value="5"/>
</dbReference>
<gene>
    <name evidence="4" type="ORF">AAG570_001721</name>
</gene>
<keyword evidence="2" id="KW-0472">Membrane</keyword>
<dbReference type="PANTHER" id="PTHR24099">
    <property type="entry name" value="E3 UBIQUITIN-PROTEIN LIGASE TRIM36-RELATED"/>
    <property type="match status" value="1"/>
</dbReference>
<dbReference type="PROSITE" id="PS50853">
    <property type="entry name" value="FN3"/>
    <property type="match status" value="9"/>
</dbReference>
<accession>A0ABD0Y9M0</accession>
<feature type="domain" description="Fibronectin type-III" evidence="3">
    <location>
        <begin position="205"/>
        <end position="294"/>
    </location>
</feature>
<feature type="domain" description="Fibronectin type-III" evidence="3">
    <location>
        <begin position="681"/>
        <end position="768"/>
    </location>
</feature>
<dbReference type="EMBL" id="JBFDAA010000011">
    <property type="protein sequence ID" value="KAL1123951.1"/>
    <property type="molecule type" value="Genomic_DNA"/>
</dbReference>
<keyword evidence="5" id="KW-1185">Reference proteome</keyword>
<reference evidence="4 5" key="1">
    <citation type="submission" date="2024-07" db="EMBL/GenBank/DDBJ databases">
        <title>Chromosome-level genome assembly of the water stick insect Ranatra chinensis (Heteroptera: Nepidae).</title>
        <authorList>
            <person name="Liu X."/>
        </authorList>
    </citation>
    <scope>NUCLEOTIDE SEQUENCE [LARGE SCALE GENOMIC DNA]</scope>
    <source>
        <strain evidence="4">Cailab_2021Rc</strain>
        <tissue evidence="4">Muscle</tissue>
    </source>
</reference>
<name>A0ABD0Y9M0_9HEMI</name>
<evidence type="ECO:0000313" key="5">
    <source>
        <dbReference type="Proteomes" id="UP001558652"/>
    </source>
</evidence>
<dbReference type="CDD" id="cd00063">
    <property type="entry name" value="FN3"/>
    <property type="match status" value="9"/>
</dbReference>
<protein>
    <recommendedName>
        <fullName evidence="3">Fibronectin type-III domain-containing protein</fullName>
    </recommendedName>
</protein>
<feature type="transmembrane region" description="Helical" evidence="2">
    <location>
        <begin position="1012"/>
        <end position="1035"/>
    </location>
</feature>
<feature type="domain" description="Fibronectin type-III" evidence="3">
    <location>
        <begin position="110"/>
        <end position="201"/>
    </location>
</feature>
<evidence type="ECO:0000256" key="1">
    <source>
        <dbReference type="SAM" id="MobiDB-lite"/>
    </source>
</evidence>
<proteinExistence type="predicted"/>
<feature type="region of interest" description="Disordered" evidence="1">
    <location>
        <begin position="1"/>
        <end position="99"/>
    </location>
</feature>
<dbReference type="SMART" id="SM00060">
    <property type="entry name" value="FN3"/>
    <property type="match status" value="9"/>
</dbReference>
<sequence>MPHGYAFNPLQPGVLGHGPHPQGHSPPPHSFHNKDERTQRQYNKLKRKLEQKQLRENSLTTTPPLSPRKEMNGNSRKGVSSVGTSEDGEESSSLQDEEEDMLNLSDILANIKAPQVSEVTSRTALVQWCPPQNCTQELRYEVLLSDRGKEGKYKSIYRGEALSCRIEDLRPGTEYCVCVSARSEHITGCASEPTVLSTPPCKPDPPPMPKLSSRSKNALNLKWQAAQDNGSHIDCYIVECNTNGVWSEVTRTKNKQAHIPKLKPATPFTFRIAAVNQCGTSDYSPAVTYETCDSPPAQPAPPTLSQATPTTLALRWEARPHDDDFSLQMEDPESKHGYLAVYSGKETSYVCTNLRKNALYKFRLRSQNEEGASQWSEEVSFTTVPGKPGCPSRPQLKGKIHSHSFRLRWDPPVDKGGALISNYTVQLMQSNKESSDYQVVYSGATPMCTVERLSPGTSYQVRVNCEGPGGVSGFSDVALFTTESVCPGRCPPPRLQGRPRPRSIPLKLAFPETDGGSPVTEFMVAMHSEQEKEVEADRILYRGKESECMISDLQPAHAYSFIVRAANKVGVGPWSEPLSVVSGCAPPDRPDPPVMNALGGGVTCAWTTPNHNGSPITHYVLLMATPPACDSFTQVYAGPATQCELKSVPPATICLFKLQAHNSIGPSEWSALSSVNTSAGVPGAVPGLRAVPGPTSVEVTWAQPQSNGDPLIHYIVEAAEFTTTVPEGTYTCTVENLTPSTSYKVRVRGVNGVGVGAASSVKVFTLALPPSPPSIVCTTAGHNYLKLKWTAPSSNAGNLQYTVTMWGPNNRKTVVYEGTGTSHKVSRLQEQTEYKFTIAAANSTGKGPESEFHNFTTVIAPPPPVKGVKVTDVGHRHCSVEWLPLRAQGTDAIDYIVQCARLREQIYKQVYRGKDTRCDVSDLEAGADYLVRVGAVRLSGAHPHPIEGPFSPPVTLSTPPVPHDTTPTHAVRHQAHHVAVAYDTAAFVWLKFLTFVCFFQGGGRKPLTDQQWAGIILCCFSVLAVLFAVIVANHIY</sequence>
<dbReference type="Proteomes" id="UP001558652">
    <property type="component" value="Unassembled WGS sequence"/>
</dbReference>
<feature type="domain" description="Fibronectin type-III" evidence="3">
    <location>
        <begin position="491"/>
        <end position="588"/>
    </location>
</feature>
<feature type="domain" description="Fibronectin type-III" evidence="3">
    <location>
        <begin position="864"/>
        <end position="961"/>
    </location>
</feature>
<evidence type="ECO:0000259" key="3">
    <source>
        <dbReference type="PROSITE" id="PS50853"/>
    </source>
</evidence>
<feature type="transmembrane region" description="Helical" evidence="2">
    <location>
        <begin position="979"/>
        <end position="1000"/>
    </location>
</feature>
<dbReference type="InterPro" id="IPR036116">
    <property type="entry name" value="FN3_sf"/>
</dbReference>
<dbReference type="InterPro" id="IPR003961">
    <property type="entry name" value="FN3_dom"/>
</dbReference>
<keyword evidence="2" id="KW-0812">Transmembrane</keyword>
<evidence type="ECO:0000313" key="4">
    <source>
        <dbReference type="EMBL" id="KAL1123951.1"/>
    </source>
</evidence>
<organism evidence="4 5">
    <name type="scientific">Ranatra chinensis</name>
    <dbReference type="NCBI Taxonomy" id="642074"/>
    <lineage>
        <taxon>Eukaryota</taxon>
        <taxon>Metazoa</taxon>
        <taxon>Ecdysozoa</taxon>
        <taxon>Arthropoda</taxon>
        <taxon>Hexapoda</taxon>
        <taxon>Insecta</taxon>
        <taxon>Pterygota</taxon>
        <taxon>Neoptera</taxon>
        <taxon>Paraneoptera</taxon>
        <taxon>Hemiptera</taxon>
        <taxon>Heteroptera</taxon>
        <taxon>Panheteroptera</taxon>
        <taxon>Nepomorpha</taxon>
        <taxon>Nepidae</taxon>
        <taxon>Ranatrinae</taxon>
        <taxon>Ranatra</taxon>
    </lineage>
</organism>
<dbReference type="PRINTS" id="PR00014">
    <property type="entry name" value="FNTYPEIII"/>
</dbReference>
<dbReference type="Gene3D" id="2.60.40.10">
    <property type="entry name" value="Immunoglobulins"/>
    <property type="match status" value="9"/>
</dbReference>
<dbReference type="InterPro" id="IPR050617">
    <property type="entry name" value="E3_ligase_FN3/SPRY"/>
</dbReference>
<feature type="compositionally biased region" description="Polar residues" evidence="1">
    <location>
        <begin position="72"/>
        <end position="84"/>
    </location>
</feature>
<comment type="caution">
    <text evidence="4">The sequence shown here is derived from an EMBL/GenBank/DDBJ whole genome shotgun (WGS) entry which is preliminary data.</text>
</comment>